<dbReference type="PANTHER" id="PTHR47183:SF1">
    <property type="entry name" value="GLUCOSE-1-PHOSPHATE CYTIDYLYLTRANSFERASE"/>
    <property type="match status" value="1"/>
</dbReference>
<evidence type="ECO:0000313" key="3">
    <source>
        <dbReference type="Proteomes" id="UP000029387"/>
    </source>
</evidence>
<dbReference type="EC" id="2.7.7.33" evidence="2"/>
<dbReference type="Pfam" id="PF00483">
    <property type="entry name" value="NTP_transferase"/>
    <property type="match status" value="1"/>
</dbReference>
<dbReference type="AlphaFoldDB" id="A0A087S321"/>
<dbReference type="GO" id="GO:0047343">
    <property type="term" value="F:glucose-1-phosphate cytidylyltransferase activity"/>
    <property type="evidence" value="ECO:0007669"/>
    <property type="project" value="UniProtKB-EC"/>
</dbReference>
<dbReference type="InterPro" id="IPR005835">
    <property type="entry name" value="NTP_transferase_dom"/>
</dbReference>
<dbReference type="PANTHER" id="PTHR47183">
    <property type="entry name" value="GLUCOSE-1-PHOSPHATE CYTIDYLYLTRANSFERASE-RELATED"/>
    <property type="match status" value="1"/>
</dbReference>
<dbReference type="NCBIfam" id="TIGR02623">
    <property type="entry name" value="G1P_cyt_trans"/>
    <property type="match status" value="1"/>
</dbReference>
<gene>
    <name evidence="2" type="primary">rfbF</name>
    <name evidence="2" type="ORF">AAA799P11_00196</name>
</gene>
<dbReference type="CDD" id="cd02524">
    <property type="entry name" value="G1P_cytidylyltransferase"/>
    <property type="match status" value="1"/>
</dbReference>
<keyword evidence="3" id="KW-1185">Reference proteome</keyword>
<dbReference type="Proteomes" id="UP000029387">
    <property type="component" value="Unassembled WGS sequence"/>
</dbReference>
<protein>
    <submittedName>
        <fullName evidence="2">Glucose-1-phosphate cytidylyltransferase protein</fullName>
        <ecNumber evidence="2">2.7.7.33</ecNumber>
    </submittedName>
</protein>
<proteinExistence type="predicted"/>
<dbReference type="EMBL" id="JOSZ01000002">
    <property type="protein sequence ID" value="KFM20125.1"/>
    <property type="molecule type" value="Genomic_DNA"/>
</dbReference>
<dbReference type="InterPro" id="IPR029044">
    <property type="entry name" value="Nucleotide-diphossugar_trans"/>
</dbReference>
<accession>A0A087S321</accession>
<sequence>MKTVILAGGLGTRLSEETALKPKPMVEIGEMPILWHIMKIYSSFGFNDFVICCGYKGVAIKKFFLDYSLEKSDVTFDLSNGDVKYHQKTSEPWKVTLVDTGLETMTGGRLKKVEKYLDDETFFFTYGDTLTNVDLSNLLNFHKTEKKLATVTAVQPVGRFGKFDIREGVIRNFQEKASGDGNWVNGGFFVLEPDVIDYIENDSVSWEGEPLEKLSKEQNISAYKHTGFYQPMDTLRDKLFLNDLWNSGSAPWKVWS</sequence>
<dbReference type="PATRIC" id="fig|1502295.3.peg.195"/>
<name>A0A087S321_9ARCH</name>
<keyword evidence="2" id="KW-0548">Nucleotidyltransferase</keyword>
<dbReference type="InterPro" id="IPR013446">
    <property type="entry name" value="G1P_cyt_trans-like"/>
</dbReference>
<evidence type="ECO:0000259" key="1">
    <source>
        <dbReference type="Pfam" id="PF00483"/>
    </source>
</evidence>
<keyword evidence="2" id="KW-0808">Transferase</keyword>
<dbReference type="Gene3D" id="3.90.550.10">
    <property type="entry name" value="Spore Coat Polysaccharide Biosynthesis Protein SpsA, Chain A"/>
    <property type="match status" value="1"/>
</dbReference>
<feature type="domain" description="Nucleotidyl transferase" evidence="1">
    <location>
        <begin position="2"/>
        <end position="210"/>
    </location>
</feature>
<reference evidence="2 3" key="1">
    <citation type="submission" date="2014-06" db="EMBL/GenBank/DDBJ databases">
        <authorList>
            <person name="Ngugi D.K."/>
            <person name="Blom J."/>
            <person name="Alam I."/>
            <person name="Rashid M."/>
            <person name="Baalawi W."/>
            <person name="Zhang G."/>
            <person name="Hikmawan T."/>
            <person name="Guan Y."/>
            <person name="Antunes A."/>
            <person name="Siam R."/>
            <person name="El-Dorry H."/>
            <person name="Bajic V."/>
            <person name="Stingl U."/>
        </authorList>
    </citation>
    <scope>NUCLEOTIDE SEQUENCE [LARGE SCALE GENOMIC DNA]</scope>
    <source>
        <strain evidence="2">SCGC AAA799-P11</strain>
    </source>
</reference>
<evidence type="ECO:0000313" key="2">
    <source>
        <dbReference type="EMBL" id="KFM20125.1"/>
    </source>
</evidence>
<dbReference type="InterPro" id="IPR046981">
    <property type="entry name" value="G1P_cyt_trans"/>
</dbReference>
<organism evidence="2 3">
    <name type="scientific">Marine Group I thaumarchaeote SCGC AAA799-P11</name>
    <dbReference type="NCBI Taxonomy" id="1502295"/>
    <lineage>
        <taxon>Archaea</taxon>
        <taxon>Nitrososphaerota</taxon>
        <taxon>Marine Group I</taxon>
    </lineage>
</organism>
<comment type="caution">
    <text evidence="2">The sequence shown here is derived from an EMBL/GenBank/DDBJ whole genome shotgun (WGS) entry which is preliminary data.</text>
</comment>
<dbReference type="SUPFAM" id="SSF53448">
    <property type="entry name" value="Nucleotide-diphospho-sugar transferases"/>
    <property type="match status" value="1"/>
</dbReference>